<keyword evidence="4 6" id="KW-0274">FAD</keyword>
<feature type="binding site" evidence="6">
    <location>
        <position position="254"/>
    </location>
    <ligand>
        <name>D-dopa</name>
        <dbReference type="ChEBI" id="CHEBI:149689"/>
    </ligand>
</feature>
<evidence type="ECO:0000256" key="2">
    <source>
        <dbReference type="ARBA" id="ARBA00006730"/>
    </source>
</evidence>
<protein>
    <recommendedName>
        <fullName evidence="7">FAD dependent oxidoreductase domain-containing protein</fullName>
    </recommendedName>
</protein>
<evidence type="ECO:0000256" key="3">
    <source>
        <dbReference type="ARBA" id="ARBA00022630"/>
    </source>
</evidence>
<proteinExistence type="inferred from homology"/>
<evidence type="ECO:0000256" key="4">
    <source>
        <dbReference type="ARBA" id="ARBA00022827"/>
    </source>
</evidence>
<dbReference type="GO" id="GO:0003884">
    <property type="term" value="F:D-amino-acid oxidase activity"/>
    <property type="evidence" value="ECO:0007669"/>
    <property type="project" value="InterPro"/>
</dbReference>
<dbReference type="InterPro" id="IPR023209">
    <property type="entry name" value="DAO"/>
</dbReference>
<feature type="binding site" evidence="6">
    <location>
        <position position="179"/>
    </location>
    <ligand>
        <name>FAD</name>
        <dbReference type="ChEBI" id="CHEBI:57692"/>
    </ligand>
</feature>
<keyword evidence="9" id="KW-1185">Reference proteome</keyword>
<evidence type="ECO:0000313" key="8">
    <source>
        <dbReference type="EMBL" id="KAJ7634320.1"/>
    </source>
</evidence>
<comment type="similarity">
    <text evidence="2">Belongs to the DAMOX/DASOX family.</text>
</comment>
<dbReference type="SUPFAM" id="SSF54373">
    <property type="entry name" value="FAD-linked reductases, C-terminal domain"/>
    <property type="match status" value="1"/>
</dbReference>
<keyword evidence="3" id="KW-0285">Flavoprotein</keyword>
<reference evidence="8" key="1">
    <citation type="submission" date="2023-03" db="EMBL/GenBank/DDBJ databases">
        <title>Massive genome expansion in bonnet fungi (Mycena s.s.) driven by repeated elements and novel gene families across ecological guilds.</title>
        <authorList>
            <consortium name="Lawrence Berkeley National Laboratory"/>
            <person name="Harder C.B."/>
            <person name="Miyauchi S."/>
            <person name="Viragh M."/>
            <person name="Kuo A."/>
            <person name="Thoen E."/>
            <person name="Andreopoulos B."/>
            <person name="Lu D."/>
            <person name="Skrede I."/>
            <person name="Drula E."/>
            <person name="Henrissat B."/>
            <person name="Morin E."/>
            <person name="Kohler A."/>
            <person name="Barry K."/>
            <person name="LaButti K."/>
            <person name="Morin E."/>
            <person name="Salamov A."/>
            <person name="Lipzen A."/>
            <person name="Mereny Z."/>
            <person name="Hegedus B."/>
            <person name="Baldrian P."/>
            <person name="Stursova M."/>
            <person name="Weitz H."/>
            <person name="Taylor A."/>
            <person name="Grigoriev I.V."/>
            <person name="Nagy L.G."/>
            <person name="Martin F."/>
            <person name="Kauserud H."/>
        </authorList>
    </citation>
    <scope>NUCLEOTIDE SEQUENCE</scope>
    <source>
        <strain evidence="8">CBHHK067</strain>
    </source>
</reference>
<feature type="binding site" evidence="6">
    <location>
        <position position="356"/>
    </location>
    <ligand>
        <name>D-dopa</name>
        <dbReference type="ChEBI" id="CHEBI:149689"/>
    </ligand>
</feature>
<feature type="domain" description="FAD dependent oxidoreductase" evidence="7">
    <location>
        <begin position="21"/>
        <end position="372"/>
    </location>
</feature>
<dbReference type="GO" id="GO:0071949">
    <property type="term" value="F:FAD binding"/>
    <property type="evidence" value="ECO:0007669"/>
    <property type="project" value="InterPro"/>
</dbReference>
<evidence type="ECO:0000256" key="5">
    <source>
        <dbReference type="ARBA" id="ARBA00023002"/>
    </source>
</evidence>
<dbReference type="Gene3D" id="3.30.9.10">
    <property type="entry name" value="D-Amino Acid Oxidase, subunit A, domain 2"/>
    <property type="match status" value="1"/>
</dbReference>
<comment type="caution">
    <text evidence="8">The sequence shown here is derived from an EMBL/GenBank/DDBJ whole genome shotgun (WGS) entry which is preliminary data.</text>
</comment>
<feature type="binding site" evidence="6">
    <location>
        <begin position="62"/>
        <end position="63"/>
    </location>
    <ligand>
        <name>FAD</name>
        <dbReference type="ChEBI" id="CHEBI:57692"/>
    </ligand>
</feature>
<dbReference type="Proteomes" id="UP001221757">
    <property type="component" value="Unassembled WGS sequence"/>
</dbReference>
<dbReference type="EMBL" id="JARKIE010000474">
    <property type="protein sequence ID" value="KAJ7634320.1"/>
    <property type="molecule type" value="Genomic_DNA"/>
</dbReference>
<gene>
    <name evidence="8" type="ORF">B0H17DRAFT_1107591</name>
</gene>
<dbReference type="Gene3D" id="3.40.50.720">
    <property type="entry name" value="NAD(P)-binding Rossmann-like Domain"/>
    <property type="match status" value="1"/>
</dbReference>
<evidence type="ECO:0000256" key="1">
    <source>
        <dbReference type="ARBA" id="ARBA00001974"/>
    </source>
</evidence>
<dbReference type="InterPro" id="IPR006076">
    <property type="entry name" value="FAD-dep_OxRdtase"/>
</dbReference>
<evidence type="ECO:0000259" key="7">
    <source>
        <dbReference type="Pfam" id="PF01266"/>
    </source>
</evidence>
<evidence type="ECO:0000256" key="6">
    <source>
        <dbReference type="PIRSR" id="PIRSR000189-1"/>
    </source>
</evidence>
<dbReference type="GO" id="GO:0005737">
    <property type="term" value="C:cytoplasm"/>
    <property type="evidence" value="ECO:0007669"/>
    <property type="project" value="TreeGrafter"/>
</dbReference>
<name>A0AAD7BZS5_MYCRO</name>
<comment type="cofactor">
    <cofactor evidence="1 6">
        <name>FAD</name>
        <dbReference type="ChEBI" id="CHEBI:57692"/>
    </cofactor>
</comment>
<dbReference type="PANTHER" id="PTHR11530:SF11">
    <property type="entry name" value="D-ASPARTATE OXIDASE"/>
    <property type="match status" value="1"/>
</dbReference>
<evidence type="ECO:0000313" key="9">
    <source>
        <dbReference type="Proteomes" id="UP001221757"/>
    </source>
</evidence>
<dbReference type="Pfam" id="PF01266">
    <property type="entry name" value="DAO"/>
    <property type="match status" value="1"/>
</dbReference>
<keyword evidence="5" id="KW-0560">Oxidoreductase</keyword>
<dbReference type="PANTHER" id="PTHR11530">
    <property type="entry name" value="D-AMINO ACID OXIDASE"/>
    <property type="match status" value="1"/>
</dbReference>
<feature type="binding site" evidence="6">
    <location>
        <position position="325"/>
    </location>
    <ligand>
        <name>D-dopa</name>
        <dbReference type="ChEBI" id="CHEBI:149689"/>
    </ligand>
</feature>
<sequence length="380" mass="41619">MTSSESVSILPPNMAEQPKEITVIGAGVIGLTTAIKLQEKAGYQVTIVAEIWPTDHLSPRYTSPWAGGHHCTAIMSHDPRDLQMETETFRVLWEMSAPGHPAEKCFMRAPQYGYYFEEFSNPRNVETTPDFKFLPKSALIPGAVAGISFTVVSFDPILYLNYLHKRFLAAGGKMVHGSVQHIKQVIEGGSTVFEGKPPTPPAAIIVCSGLGARSLGGVEDTTVAPVRGQTVILHAPWVDFGATRRKFDEDVVSYMIPRRNGNLVVGGTMGADDWYPLPRPETKLAILERALALWPEIAPPEVRKQRSPTVEDLLPIVVYEGVGFRPGRKDGIRLEVEWIEANDAKAPVVFNYGHGGSGFERSWGSASIAVELMENALKKA</sequence>
<dbReference type="PIRSF" id="PIRSF000189">
    <property type="entry name" value="D-aa_oxidase"/>
    <property type="match status" value="1"/>
</dbReference>
<dbReference type="AlphaFoldDB" id="A0AAD7BZS5"/>
<dbReference type="GO" id="GO:0019478">
    <property type="term" value="P:D-amino acid catabolic process"/>
    <property type="evidence" value="ECO:0007669"/>
    <property type="project" value="TreeGrafter"/>
</dbReference>
<dbReference type="SUPFAM" id="SSF51971">
    <property type="entry name" value="Nucleotide-binding domain"/>
    <property type="match status" value="1"/>
</dbReference>
<organism evidence="8 9">
    <name type="scientific">Mycena rosella</name>
    <name type="common">Pink bonnet</name>
    <name type="synonym">Agaricus rosellus</name>
    <dbReference type="NCBI Taxonomy" id="1033263"/>
    <lineage>
        <taxon>Eukaryota</taxon>
        <taxon>Fungi</taxon>
        <taxon>Dikarya</taxon>
        <taxon>Basidiomycota</taxon>
        <taxon>Agaricomycotina</taxon>
        <taxon>Agaricomycetes</taxon>
        <taxon>Agaricomycetidae</taxon>
        <taxon>Agaricales</taxon>
        <taxon>Marasmiineae</taxon>
        <taxon>Mycenaceae</taxon>
        <taxon>Mycena</taxon>
    </lineage>
</organism>
<accession>A0AAD7BZS5</accession>